<evidence type="ECO:0000256" key="1">
    <source>
        <dbReference type="SAM" id="Phobius"/>
    </source>
</evidence>
<dbReference type="Proteomes" id="UP001597402">
    <property type="component" value="Unassembled WGS sequence"/>
</dbReference>
<dbReference type="EMBL" id="JBHUHP010000014">
    <property type="protein sequence ID" value="MFD2092780.1"/>
    <property type="molecule type" value="Genomic_DNA"/>
</dbReference>
<feature type="transmembrane region" description="Helical" evidence="1">
    <location>
        <begin position="7"/>
        <end position="30"/>
    </location>
</feature>
<evidence type="ECO:0000313" key="3">
    <source>
        <dbReference type="Proteomes" id="UP001597402"/>
    </source>
</evidence>
<feature type="transmembrane region" description="Helical" evidence="1">
    <location>
        <begin position="36"/>
        <end position="57"/>
    </location>
</feature>
<keyword evidence="3" id="KW-1185">Reference proteome</keyword>
<keyword evidence="1" id="KW-0812">Transmembrane</keyword>
<organism evidence="2 3">
    <name type="scientific">Blastococcus deserti</name>
    <dbReference type="NCBI Taxonomy" id="2259033"/>
    <lineage>
        <taxon>Bacteria</taxon>
        <taxon>Bacillati</taxon>
        <taxon>Actinomycetota</taxon>
        <taxon>Actinomycetes</taxon>
        <taxon>Geodermatophilales</taxon>
        <taxon>Geodermatophilaceae</taxon>
        <taxon>Blastococcus</taxon>
    </lineage>
</organism>
<comment type="caution">
    <text evidence="2">The sequence shown here is derived from an EMBL/GenBank/DDBJ whole genome shotgun (WGS) entry which is preliminary data.</text>
</comment>
<reference evidence="3" key="1">
    <citation type="journal article" date="2019" name="Int. J. Syst. Evol. Microbiol.">
        <title>The Global Catalogue of Microorganisms (GCM) 10K type strain sequencing project: providing services to taxonomists for standard genome sequencing and annotation.</title>
        <authorList>
            <consortium name="The Broad Institute Genomics Platform"/>
            <consortium name="The Broad Institute Genome Sequencing Center for Infectious Disease"/>
            <person name="Wu L."/>
            <person name="Ma J."/>
        </authorList>
    </citation>
    <scope>NUCLEOTIDE SEQUENCE [LARGE SCALE GENOMIC DNA]</scope>
    <source>
        <strain evidence="3">JCM 3338</strain>
    </source>
</reference>
<gene>
    <name evidence="2" type="ORF">ACFSHS_14485</name>
</gene>
<sequence length="61" mass="6104">MARLLVVVLVAVVVVELIAVIAVAAALFWIGAPGTIAVGAGMLVVTAAAALLTLRAIRPRA</sequence>
<protein>
    <submittedName>
        <fullName evidence="2">Uncharacterized protein</fullName>
    </submittedName>
</protein>
<dbReference type="RefSeq" id="WP_376877348.1">
    <property type="nucleotide sequence ID" value="NZ_JBHUHP010000014.1"/>
</dbReference>
<proteinExistence type="predicted"/>
<keyword evidence="1" id="KW-0472">Membrane</keyword>
<keyword evidence="1" id="KW-1133">Transmembrane helix</keyword>
<name>A0ABW4XBU5_9ACTN</name>
<accession>A0ABW4XBU5</accession>
<evidence type="ECO:0000313" key="2">
    <source>
        <dbReference type="EMBL" id="MFD2092780.1"/>
    </source>
</evidence>